<evidence type="ECO:0000313" key="2">
    <source>
        <dbReference type="EMBL" id="MBE9397901.1"/>
    </source>
</evidence>
<feature type="signal peptide" evidence="1">
    <location>
        <begin position="1"/>
        <end position="18"/>
    </location>
</feature>
<dbReference type="Gene3D" id="3.40.190.10">
    <property type="entry name" value="Periplasmic binding protein-like II"/>
    <property type="match status" value="2"/>
</dbReference>
<reference evidence="2" key="1">
    <citation type="submission" date="2020-10" db="EMBL/GenBank/DDBJ databases">
        <title>Bacterium isolated from coastal waters sediment.</title>
        <authorList>
            <person name="Chen R.-J."/>
            <person name="Lu D.-C."/>
            <person name="Zhu K.-L."/>
            <person name="Du Z.-J."/>
        </authorList>
    </citation>
    <scope>NUCLEOTIDE SEQUENCE</scope>
    <source>
        <strain evidence="2">N1Y112</strain>
    </source>
</reference>
<sequence>MLRLFLLLIACLNLPVSAAPLPVVKVGVLHGGTVHWELKTLQAEGLDRVHGFALDIQPYATMSATRLALSSDGVDAIVSDWLWAGQRQAQGEALWFVPYSRSIGRVIVAEDSELTWPDGLRGKRIGVAGGPYSKGWVLLQAEARQAGIDLKREAQITFAAPPLLNSELERGNLDLLVTFWHYGARLEAKGFKPLLSLQTITENQGLSAQMPMLGYLFKRDWVEQNPVLARGFKQAVAQTKLRLQSDADDRRWARIRPLMKATDDATFAALRSGYLQGVPTALDDAQISSAQRFYTLIDQSRKTPTHQPLDASLFRLQP</sequence>
<feature type="chain" id="PRO_5035157262" evidence="1">
    <location>
        <begin position="19"/>
        <end position="318"/>
    </location>
</feature>
<accession>A0A8J7K765</accession>
<dbReference type="PANTHER" id="PTHR30024:SF48">
    <property type="entry name" value="ABC TRANSPORTER SUBSTRATE-BINDING PROTEIN"/>
    <property type="match status" value="1"/>
</dbReference>
<gene>
    <name evidence="2" type="ORF">IOQ59_11595</name>
</gene>
<proteinExistence type="predicted"/>
<dbReference type="EMBL" id="JADEYS010000010">
    <property type="protein sequence ID" value="MBE9397901.1"/>
    <property type="molecule type" value="Genomic_DNA"/>
</dbReference>
<dbReference type="RefSeq" id="WP_193953451.1">
    <property type="nucleotide sequence ID" value="NZ_JADEYS010000010.1"/>
</dbReference>
<dbReference type="Proteomes" id="UP000640333">
    <property type="component" value="Unassembled WGS sequence"/>
</dbReference>
<evidence type="ECO:0000313" key="3">
    <source>
        <dbReference type="Proteomes" id="UP000640333"/>
    </source>
</evidence>
<comment type="caution">
    <text evidence="2">The sequence shown here is derived from an EMBL/GenBank/DDBJ whole genome shotgun (WGS) entry which is preliminary data.</text>
</comment>
<evidence type="ECO:0000256" key="1">
    <source>
        <dbReference type="SAM" id="SignalP"/>
    </source>
</evidence>
<dbReference type="AlphaFoldDB" id="A0A8J7K765"/>
<organism evidence="2 3">
    <name type="scientific">Pontibacterium sinense</name>
    <dbReference type="NCBI Taxonomy" id="2781979"/>
    <lineage>
        <taxon>Bacteria</taxon>
        <taxon>Pseudomonadati</taxon>
        <taxon>Pseudomonadota</taxon>
        <taxon>Gammaproteobacteria</taxon>
        <taxon>Oceanospirillales</taxon>
        <taxon>Oceanospirillaceae</taxon>
        <taxon>Pontibacterium</taxon>
    </lineage>
</organism>
<keyword evidence="3" id="KW-1185">Reference proteome</keyword>
<keyword evidence="1" id="KW-0732">Signal</keyword>
<name>A0A8J7K765_9GAMM</name>
<dbReference type="PANTHER" id="PTHR30024">
    <property type="entry name" value="ALIPHATIC SULFONATES-BINDING PROTEIN-RELATED"/>
    <property type="match status" value="1"/>
</dbReference>
<dbReference type="SUPFAM" id="SSF53850">
    <property type="entry name" value="Periplasmic binding protein-like II"/>
    <property type="match status" value="1"/>
</dbReference>
<protein>
    <submittedName>
        <fullName evidence="2">ABC transporter substrate-binding protein</fullName>
    </submittedName>
</protein>